<dbReference type="EMBL" id="BMMP01000011">
    <property type="protein sequence ID" value="GGO52390.1"/>
    <property type="molecule type" value="Genomic_DNA"/>
</dbReference>
<dbReference type="InterPro" id="IPR016662">
    <property type="entry name" value="Acyl-CoA_thioEstase_long-chain"/>
</dbReference>
<reference evidence="7" key="1">
    <citation type="journal article" date="2019" name="Int. J. Syst. Evol. Microbiol.">
        <title>The Global Catalogue of Microorganisms (GCM) 10K type strain sequencing project: providing services to taxonomists for standard genome sequencing and annotation.</title>
        <authorList>
            <consortium name="The Broad Institute Genomics Platform"/>
            <consortium name="The Broad Institute Genome Sequencing Center for Infectious Disease"/>
            <person name="Wu L."/>
            <person name="Ma J."/>
        </authorList>
    </citation>
    <scope>NUCLEOTIDE SEQUENCE [LARGE SCALE GENOMIC DNA]</scope>
    <source>
        <strain evidence="7">CGMCC 4.7178</strain>
    </source>
</reference>
<dbReference type="SUPFAM" id="SSF53474">
    <property type="entry name" value="alpha/beta-Hydrolases"/>
    <property type="match status" value="1"/>
</dbReference>
<feature type="chain" id="PRO_5045198056" description="Palmitoyl-CoA hydrolase" evidence="3">
    <location>
        <begin position="34"/>
        <end position="438"/>
    </location>
</feature>
<dbReference type="Proteomes" id="UP000631535">
    <property type="component" value="Unassembled WGS sequence"/>
</dbReference>
<evidence type="ECO:0000259" key="5">
    <source>
        <dbReference type="Pfam" id="PF08840"/>
    </source>
</evidence>
<feature type="region of interest" description="Disordered" evidence="2">
    <location>
        <begin position="81"/>
        <end position="120"/>
    </location>
</feature>
<dbReference type="InterPro" id="IPR029058">
    <property type="entry name" value="AB_hydrolase_fold"/>
</dbReference>
<dbReference type="Pfam" id="PF08840">
    <property type="entry name" value="BAAT_C"/>
    <property type="match status" value="1"/>
</dbReference>
<evidence type="ECO:0000256" key="3">
    <source>
        <dbReference type="SAM" id="SignalP"/>
    </source>
</evidence>
<evidence type="ECO:0000313" key="6">
    <source>
        <dbReference type="EMBL" id="GGO52390.1"/>
    </source>
</evidence>
<dbReference type="PANTHER" id="PTHR10824">
    <property type="entry name" value="ACYL-COENZYME A THIOESTERASE-RELATED"/>
    <property type="match status" value="1"/>
</dbReference>
<evidence type="ECO:0000259" key="4">
    <source>
        <dbReference type="Pfam" id="PF04775"/>
    </source>
</evidence>
<keyword evidence="7" id="KW-1185">Reference proteome</keyword>
<feature type="domain" description="Acyl-CoA thioester hydrolase/bile acid-CoA amino acid N-acetyltransferase" evidence="4">
    <location>
        <begin position="58"/>
        <end position="189"/>
    </location>
</feature>
<sequence length="438" mass="46580">MVRMVPGVALTGKARAVLGVLLLALSSACSDGAGSDDARKPDTDRAAIHVDRPSALADERIRVRVSGLGAHDRVTVTAGARDQRGQPWGARGQFTADGDGELDLDDTAPARGRPYAKPDSMGLMKEMLPQRGPGVKMIGSGDAFSYHPPSPSEQRSYQVRLTVTKDGRQLAGRTVERRWLTEKVRHRKLTVARDKVDGEMYTPPAGERRRPPVLVFGGSEGGNSGEYAAALLAARGHPALSLCYFRCGKGSGRPNAINMIELGYFTHAAGVLGREPGADPERLAVMGNSRGSEIAQLLAQRRPSVFRDVIAYAPSDKVNGPYLAGASGRAAWADRGRPVPAGPIALDRVRGKVLAVAGGNDKMWGAAGAARTISGQRNARGERHERATYPRAGHHVNWFPYGQPGQEGGADGSIVATSEADQAARQDSWAKVLKLLGH</sequence>
<comment type="similarity">
    <text evidence="1">Belongs to the C/M/P thioester hydrolase family.</text>
</comment>
<evidence type="ECO:0008006" key="8">
    <source>
        <dbReference type="Google" id="ProtNLM"/>
    </source>
</evidence>
<evidence type="ECO:0000256" key="1">
    <source>
        <dbReference type="ARBA" id="ARBA00006538"/>
    </source>
</evidence>
<dbReference type="InterPro" id="IPR014940">
    <property type="entry name" value="BAAT_C"/>
</dbReference>
<dbReference type="PROSITE" id="PS51257">
    <property type="entry name" value="PROKAR_LIPOPROTEIN"/>
    <property type="match status" value="1"/>
</dbReference>
<organism evidence="6 7">
    <name type="scientific">Streptomyces daqingensis</name>
    <dbReference type="NCBI Taxonomy" id="1472640"/>
    <lineage>
        <taxon>Bacteria</taxon>
        <taxon>Bacillati</taxon>
        <taxon>Actinomycetota</taxon>
        <taxon>Actinomycetes</taxon>
        <taxon>Kitasatosporales</taxon>
        <taxon>Streptomycetaceae</taxon>
        <taxon>Streptomyces</taxon>
    </lineage>
</organism>
<feature type="signal peptide" evidence="3">
    <location>
        <begin position="1"/>
        <end position="33"/>
    </location>
</feature>
<dbReference type="Pfam" id="PF04775">
    <property type="entry name" value="Bile_Hydr_Trans"/>
    <property type="match status" value="1"/>
</dbReference>
<dbReference type="Gene3D" id="3.40.50.1820">
    <property type="entry name" value="alpha/beta hydrolase"/>
    <property type="match status" value="1"/>
</dbReference>
<protein>
    <recommendedName>
        <fullName evidence="8">Palmitoyl-CoA hydrolase</fullName>
    </recommendedName>
</protein>
<dbReference type="InterPro" id="IPR006862">
    <property type="entry name" value="Thio_Ohase/aa_AcTrfase"/>
</dbReference>
<gene>
    <name evidence="6" type="ORF">GCM10012287_36610</name>
</gene>
<feature type="domain" description="BAAT/Acyl-CoA thioester hydrolase C-terminal" evidence="5">
    <location>
        <begin position="344"/>
        <end position="401"/>
    </location>
</feature>
<dbReference type="PANTHER" id="PTHR10824:SF4">
    <property type="entry name" value="ACYL-COENZYME A THIOESTERASE 1-LIKE"/>
    <property type="match status" value="1"/>
</dbReference>
<proteinExistence type="inferred from homology"/>
<dbReference type="PIRSF" id="PIRSF016521">
    <property type="entry name" value="Acyl-CoA_hydro"/>
    <property type="match status" value="1"/>
</dbReference>
<keyword evidence="3" id="KW-0732">Signal</keyword>
<accession>A0ABQ2MII7</accession>
<evidence type="ECO:0000313" key="7">
    <source>
        <dbReference type="Proteomes" id="UP000631535"/>
    </source>
</evidence>
<dbReference type="Gene3D" id="2.60.40.2240">
    <property type="entry name" value="Acyl-CoA thioester hydrolase/BAAT N-terminal domain"/>
    <property type="match status" value="1"/>
</dbReference>
<comment type="caution">
    <text evidence="6">The sequence shown here is derived from an EMBL/GenBank/DDBJ whole genome shotgun (WGS) entry which is preliminary data.</text>
</comment>
<evidence type="ECO:0000256" key="2">
    <source>
        <dbReference type="SAM" id="MobiDB-lite"/>
    </source>
</evidence>
<name>A0ABQ2MII7_9ACTN</name>
<dbReference type="InterPro" id="IPR042490">
    <property type="entry name" value="Thio_Ohase/BAAT_N"/>
</dbReference>